<dbReference type="CDD" id="cd00067">
    <property type="entry name" value="GAL4"/>
    <property type="match status" value="1"/>
</dbReference>
<dbReference type="InterPro" id="IPR050613">
    <property type="entry name" value="Sec_Metabolite_Reg"/>
</dbReference>
<dbReference type="InterPro" id="IPR007219">
    <property type="entry name" value="XnlR_reg_dom"/>
</dbReference>
<evidence type="ECO:0000256" key="2">
    <source>
        <dbReference type="ARBA" id="ARBA00022723"/>
    </source>
</evidence>
<feature type="region of interest" description="Disordered" evidence="4">
    <location>
        <begin position="94"/>
        <end position="162"/>
    </location>
</feature>
<keyword evidence="7" id="KW-1185">Reference proteome</keyword>
<feature type="domain" description="Zn(2)-C6 fungal-type" evidence="5">
    <location>
        <begin position="18"/>
        <end position="47"/>
    </location>
</feature>
<sequence length="742" mass="83201">MNSPTQPSRRLSQRQPKACLECTRRKTRCDKASPCGRCVRLSKPCSREVVRVSKIERNHRSELTFLHDLHEALKTTGRVETALAAIRHRRSLLLDGTSPGAGNISSSGSSPIHAEHDALPNSGTSSNHESLQTLPELTLPLGENSQDQNRDNTPTCLPTQRDANRNQHATDFLRIELLAWGRSGGSCFPHIECQCRSVRPYPEIASITADPHWSGSRHVQPDLSSGPRSLSTELARSLIEFHLDNILWHHNVFHAPTFLTQCEHFWMTGTVVHSLWLSLYYAVIAVSAWTALNCVGLWTGMSFDPGLPLQSFHAMMDQLYQDDFAENHSIFSLQAIVLSTRVAHNLGRSDWNATLLGAAIRMAHCMGLHNIRSSAKQSEVSTSGWFQCIEAEIGRRCWNQLVIQDYFQIPFTETYAINPSQFTTEMPTNCNDEDMMAQDDKTLTINSYPRALARMALLMPRLLDGLGSILPRRSLAETYKVVATCYSALRDIVRDLPPYFMQTPPPQSTSGSYMPSWLPFARRSLALSAADKAIMIHRPILYHAFQVPALIQARKLCVAAAKTIFKEYESISQEGVIPIWTHSAFCVTATVVIGLELLFREAHTDEEANSLRSTMNRTAQSLRTRQSDIIAARCAALIDTIISVEEELVVSVMRLSFDGSPSQLRASQTDMVNKMVEGNEIMAKFLAYRPDNINLANSRGEVWYGDDNFMMEFLQDDQFVTSNAEDEFGYPSDGDFAFMYVT</sequence>
<accession>A0A9P5DUI6</accession>
<dbReference type="CDD" id="cd12148">
    <property type="entry name" value="fungal_TF_MHR"/>
    <property type="match status" value="1"/>
</dbReference>
<reference evidence="6" key="2">
    <citation type="submission" date="2020-02" db="EMBL/GenBank/DDBJ databases">
        <title>Identification and distribution of gene clusters putatively required for synthesis of sphingolipid metabolism inhibitors in phylogenetically diverse species of the filamentous fungus Fusarium.</title>
        <authorList>
            <person name="Kim H.-S."/>
            <person name="Busman M."/>
            <person name="Brown D.W."/>
            <person name="Divon H."/>
            <person name="Uhlig S."/>
            <person name="Proctor R.H."/>
        </authorList>
    </citation>
    <scope>NUCLEOTIDE SEQUENCE</scope>
    <source>
        <strain evidence="6">NRRL 25174</strain>
    </source>
</reference>
<dbReference type="SMART" id="SM00066">
    <property type="entry name" value="GAL4"/>
    <property type="match status" value="1"/>
</dbReference>
<evidence type="ECO:0000259" key="5">
    <source>
        <dbReference type="PROSITE" id="PS50048"/>
    </source>
</evidence>
<evidence type="ECO:0000256" key="1">
    <source>
        <dbReference type="ARBA" id="ARBA00004123"/>
    </source>
</evidence>
<evidence type="ECO:0000313" key="6">
    <source>
        <dbReference type="EMBL" id="KAF4337736.1"/>
    </source>
</evidence>
<name>A0A9P5DUI6_9HYPO</name>
<dbReference type="PROSITE" id="PS50048">
    <property type="entry name" value="ZN2_CY6_FUNGAL_2"/>
    <property type="match status" value="1"/>
</dbReference>
<proteinExistence type="predicted"/>
<dbReference type="Proteomes" id="UP000730481">
    <property type="component" value="Unassembled WGS sequence"/>
</dbReference>
<feature type="compositionally biased region" description="Polar residues" evidence="4">
    <location>
        <begin position="143"/>
        <end position="158"/>
    </location>
</feature>
<organism evidence="6 7">
    <name type="scientific">Fusarium beomiforme</name>
    <dbReference type="NCBI Taxonomy" id="44412"/>
    <lineage>
        <taxon>Eukaryota</taxon>
        <taxon>Fungi</taxon>
        <taxon>Dikarya</taxon>
        <taxon>Ascomycota</taxon>
        <taxon>Pezizomycotina</taxon>
        <taxon>Sordariomycetes</taxon>
        <taxon>Hypocreomycetidae</taxon>
        <taxon>Hypocreales</taxon>
        <taxon>Nectriaceae</taxon>
        <taxon>Fusarium</taxon>
        <taxon>Fusarium burgessii species complex</taxon>
    </lineage>
</organism>
<dbReference type="Pfam" id="PF04082">
    <property type="entry name" value="Fungal_trans"/>
    <property type="match status" value="1"/>
</dbReference>
<feature type="compositionally biased region" description="Polar residues" evidence="4">
    <location>
        <begin position="121"/>
        <end position="135"/>
    </location>
</feature>
<dbReference type="GO" id="GO:0000981">
    <property type="term" value="F:DNA-binding transcription factor activity, RNA polymerase II-specific"/>
    <property type="evidence" value="ECO:0007669"/>
    <property type="project" value="InterPro"/>
</dbReference>
<evidence type="ECO:0000256" key="3">
    <source>
        <dbReference type="ARBA" id="ARBA00023242"/>
    </source>
</evidence>
<dbReference type="PROSITE" id="PS00463">
    <property type="entry name" value="ZN2_CY6_FUNGAL_1"/>
    <property type="match status" value="1"/>
</dbReference>
<dbReference type="AlphaFoldDB" id="A0A9P5DUI6"/>
<dbReference type="GO" id="GO:0008270">
    <property type="term" value="F:zinc ion binding"/>
    <property type="evidence" value="ECO:0007669"/>
    <property type="project" value="InterPro"/>
</dbReference>
<dbReference type="PANTHER" id="PTHR31001">
    <property type="entry name" value="UNCHARACTERIZED TRANSCRIPTIONAL REGULATORY PROTEIN"/>
    <property type="match status" value="1"/>
</dbReference>
<keyword evidence="3" id="KW-0539">Nucleus</keyword>
<gene>
    <name evidence="6" type="ORF">FBEOM_8404</name>
</gene>
<dbReference type="OrthoDB" id="410267at2759"/>
<dbReference type="Gene3D" id="4.10.240.10">
    <property type="entry name" value="Zn(2)-C6 fungal-type DNA-binding domain"/>
    <property type="match status" value="1"/>
</dbReference>
<dbReference type="SUPFAM" id="SSF57701">
    <property type="entry name" value="Zn2/Cys6 DNA-binding domain"/>
    <property type="match status" value="1"/>
</dbReference>
<dbReference type="Pfam" id="PF00172">
    <property type="entry name" value="Zn_clus"/>
    <property type="match status" value="1"/>
</dbReference>
<dbReference type="GO" id="GO:0005634">
    <property type="term" value="C:nucleus"/>
    <property type="evidence" value="ECO:0007669"/>
    <property type="project" value="UniProtKB-SubCell"/>
</dbReference>
<comment type="caution">
    <text evidence="6">The sequence shown here is derived from an EMBL/GenBank/DDBJ whole genome shotgun (WGS) entry which is preliminary data.</text>
</comment>
<comment type="subcellular location">
    <subcellularLocation>
        <location evidence="1">Nucleus</location>
    </subcellularLocation>
</comment>
<evidence type="ECO:0000313" key="7">
    <source>
        <dbReference type="Proteomes" id="UP000730481"/>
    </source>
</evidence>
<protein>
    <submittedName>
        <fullName evidence="6">C6 zinc finger domain protein</fullName>
    </submittedName>
</protein>
<dbReference type="InterPro" id="IPR001138">
    <property type="entry name" value="Zn2Cys6_DnaBD"/>
</dbReference>
<dbReference type="EMBL" id="PVQB02000386">
    <property type="protein sequence ID" value="KAF4337736.1"/>
    <property type="molecule type" value="Genomic_DNA"/>
</dbReference>
<evidence type="ECO:0000256" key="4">
    <source>
        <dbReference type="SAM" id="MobiDB-lite"/>
    </source>
</evidence>
<dbReference type="InterPro" id="IPR036864">
    <property type="entry name" value="Zn2-C6_fun-type_DNA-bd_sf"/>
</dbReference>
<dbReference type="GO" id="GO:0003677">
    <property type="term" value="F:DNA binding"/>
    <property type="evidence" value="ECO:0007669"/>
    <property type="project" value="InterPro"/>
</dbReference>
<dbReference type="PANTHER" id="PTHR31001:SF76">
    <property type="entry name" value="ZN(2)-C6 FUNGAL-TYPE DOMAIN-CONTAINING PROTEIN"/>
    <property type="match status" value="1"/>
</dbReference>
<keyword evidence="2" id="KW-0479">Metal-binding</keyword>
<dbReference type="GO" id="GO:0006351">
    <property type="term" value="P:DNA-templated transcription"/>
    <property type="evidence" value="ECO:0007669"/>
    <property type="project" value="InterPro"/>
</dbReference>
<reference evidence="6" key="1">
    <citation type="journal article" date="2017" name="Mycologia">
        <title>Fusarium algeriense, sp. nov., a novel toxigenic crown rot pathogen of durum wheat from Algeria is nested in the Fusarium burgessii species complex.</title>
        <authorList>
            <person name="Laraba I."/>
            <person name="Keddad A."/>
            <person name="Boureghda H."/>
            <person name="Abdallah N."/>
            <person name="Vaughan M.M."/>
            <person name="Proctor R.H."/>
            <person name="Busman M."/>
            <person name="O'Donnell K."/>
        </authorList>
    </citation>
    <scope>NUCLEOTIDE SEQUENCE</scope>
    <source>
        <strain evidence="6">NRRL 25174</strain>
    </source>
</reference>